<keyword evidence="2" id="KW-1185">Reference proteome</keyword>
<sequence>MVNLLDIYCFAYEKHQILSIYGSIEETKFKQLADAAFASIVHILDMAIARHDTNVFLFDQLFERALPKVGDHLMEDLVETFDNFEKTWDSTDRALCRVFPLILKLSIESISDEKLFLNSADKLAGETLTTFISFQGDLFLSDQLNLMKNLELALVTLQPVFDDYEAAKYVVSWSKSAGLKGVGAVDVMSTNALVNKKRNVTHLLIITKLMCYSRFVRSFLCETTNSDARALLASSSLSTALDIIFNPTIDIDASRLGFGIILGVIETVFANEHKFTIPDNESIHLIFCRLMPVLCDAFNRYLDYCKSHNMFKPRRTFTQLFPTVYPFEQHVIDPYVKDESFCECLMELTVLIIICNKITCTVENGIVDTLCNSCAYSGNFAALDKYIGLTSEYYLNSLSLEEQQRNNNNLSTICVKAYNEIVHPTYYPGSKWLSLKAVANLSIAKVFNYAFDVALIPPPEKADSFDNKFWESFFYCSLKTITSKVSSIEHLNAIAAKACFNITGDIRPRLAESVYSAWYRMGFPVSEQIEKTFHVTRIGGLQKFMIEEKNRIIRSGIFMMAMQRDPTCVNLASKMSWDILVSEWTEIGNIDFAQREGVRGFYDIFFNSECYVPGYFGIISSAGIMFDLVKSAQELNQIPLGEKFDNARTSQKVKVSGYLMSVDMPELLQSLVNDMYESNIAKKNYVQAALSLELLANIYNWNTSDYVPACETPKFPAQSEFKRKEALFKLMAANFVKGGKVDQAIDTYNELLESYQEYNFDLNEMSFCHGELCKLYAAMENNGRIDSSYFYVSIIGLGFPESHRGENYILEGSAFEHITSINHRLARLYPGSRIIFNEDEARKMTTTPPFGKYIYIKTVSPAKSLVENNGVSFMTKQYIDNKNLCVFVSNRRIPGSTNICNLWTEEVTYETEMTFPTLMNKSEVKNSHTLKISPIKNAIKSLLEKNSELRGLEYLLHRNLKEGIDPKSIAGTTMFSSLSRVLAGTVDPPVNGGVGQYRAFFTDDSNEPDYQEDVTYLKNIVPWLNFLLRTLKMKSRN</sequence>
<gene>
    <name evidence="1" type="ORF">Amon02_000326300</name>
</gene>
<accession>A0ACB5T0H6</accession>
<protein>
    <submittedName>
        <fullName evidence="1">Unnamed protein product</fullName>
    </submittedName>
</protein>
<comment type="caution">
    <text evidence="1">The sequence shown here is derived from an EMBL/GenBank/DDBJ whole genome shotgun (WGS) entry which is preliminary data.</text>
</comment>
<proteinExistence type="predicted"/>
<organism evidence="1 2">
    <name type="scientific">Ambrosiozyma monospora</name>
    <name type="common">Yeast</name>
    <name type="synonym">Endomycopsis monosporus</name>
    <dbReference type="NCBI Taxonomy" id="43982"/>
    <lineage>
        <taxon>Eukaryota</taxon>
        <taxon>Fungi</taxon>
        <taxon>Dikarya</taxon>
        <taxon>Ascomycota</taxon>
        <taxon>Saccharomycotina</taxon>
        <taxon>Pichiomycetes</taxon>
        <taxon>Pichiales</taxon>
        <taxon>Pichiaceae</taxon>
        <taxon>Ambrosiozyma</taxon>
    </lineage>
</organism>
<reference evidence="1" key="1">
    <citation type="submission" date="2023-04" db="EMBL/GenBank/DDBJ databases">
        <title>Ambrosiozyma monospora NBRC 10751.</title>
        <authorList>
            <person name="Ichikawa N."/>
            <person name="Sato H."/>
            <person name="Tonouchi N."/>
        </authorList>
    </citation>
    <scope>NUCLEOTIDE SEQUENCE</scope>
    <source>
        <strain evidence="1">NBRC 10751</strain>
    </source>
</reference>
<evidence type="ECO:0000313" key="1">
    <source>
        <dbReference type="EMBL" id="GME78007.1"/>
    </source>
</evidence>
<name>A0ACB5T0H6_AMBMO</name>
<dbReference type="Proteomes" id="UP001165064">
    <property type="component" value="Unassembled WGS sequence"/>
</dbReference>
<dbReference type="EMBL" id="BSXS01002033">
    <property type="protein sequence ID" value="GME78007.1"/>
    <property type="molecule type" value="Genomic_DNA"/>
</dbReference>
<evidence type="ECO:0000313" key="2">
    <source>
        <dbReference type="Proteomes" id="UP001165064"/>
    </source>
</evidence>